<protein>
    <recommendedName>
        <fullName evidence="2">DUF3326 domain-containing protein</fullName>
    </recommendedName>
</protein>
<dbReference type="Pfam" id="PF11805">
    <property type="entry name" value="DUF3326"/>
    <property type="match status" value="1"/>
</dbReference>
<proteinExistence type="predicted"/>
<name>A0A0F9EWY1_9ZZZZ</name>
<dbReference type="EMBL" id="LAZR01023406">
    <property type="protein sequence ID" value="KKL78608.1"/>
    <property type="molecule type" value="Genomic_DNA"/>
</dbReference>
<organism evidence="1">
    <name type="scientific">marine sediment metagenome</name>
    <dbReference type="NCBI Taxonomy" id="412755"/>
    <lineage>
        <taxon>unclassified sequences</taxon>
        <taxon>metagenomes</taxon>
        <taxon>ecological metagenomes</taxon>
    </lineage>
</organism>
<dbReference type="AlphaFoldDB" id="A0A0F9EWY1"/>
<evidence type="ECO:0008006" key="2">
    <source>
        <dbReference type="Google" id="ProtNLM"/>
    </source>
</evidence>
<sequence length="325" mass="35725">MNVVLIIPTGIGCEIGGHAGDANPVAKLLGQCCDKLILHPNVVNASDINEMPVNALYVEGSALDRFLRGEIYLDDNIFFNKILLVVNKPVIPDTINAMNAAKMTIGADIELVELNTKLEMTGFYKDNKADGTVKGWLELCKQIENYEFDALAIQTDVQVDKETKFSYLRKGGVNPWGGVEAIASKLVSDKLDKPVAHSPFTDWSKGEDDLCDFFEVVDPRVAAEMVSVAYLHCILKGLHKAPRIDYEKGLSADDVDFLVTPIDCVGNPHYACMEAGIPIIAVKENKNILKDKMPDSFIIVDNYIEAAGLLMAYKCGITVDSVRRK</sequence>
<accession>A0A0F9EWY1</accession>
<comment type="caution">
    <text evidence="1">The sequence shown here is derived from an EMBL/GenBank/DDBJ whole genome shotgun (WGS) entry which is preliminary data.</text>
</comment>
<dbReference type="PANTHER" id="PTHR36891">
    <property type="entry name" value="OS01G0127400 PROTEIN"/>
    <property type="match status" value="1"/>
</dbReference>
<evidence type="ECO:0000313" key="1">
    <source>
        <dbReference type="EMBL" id="KKL78608.1"/>
    </source>
</evidence>
<gene>
    <name evidence="1" type="ORF">LCGC14_2023130</name>
</gene>
<dbReference type="InterPro" id="IPR021763">
    <property type="entry name" value="DUF3326"/>
</dbReference>
<dbReference type="PANTHER" id="PTHR36891:SF1">
    <property type="entry name" value="OS01G0127400 PROTEIN"/>
    <property type="match status" value="1"/>
</dbReference>
<reference evidence="1" key="1">
    <citation type="journal article" date="2015" name="Nature">
        <title>Complex archaea that bridge the gap between prokaryotes and eukaryotes.</title>
        <authorList>
            <person name="Spang A."/>
            <person name="Saw J.H."/>
            <person name="Jorgensen S.L."/>
            <person name="Zaremba-Niedzwiedzka K."/>
            <person name="Martijn J."/>
            <person name="Lind A.E."/>
            <person name="van Eijk R."/>
            <person name="Schleper C."/>
            <person name="Guy L."/>
            <person name="Ettema T.J."/>
        </authorList>
    </citation>
    <scope>NUCLEOTIDE SEQUENCE</scope>
</reference>